<dbReference type="InterPro" id="IPR026341">
    <property type="entry name" value="T9SS_type_B"/>
</dbReference>
<dbReference type="Pfam" id="PF13585">
    <property type="entry name" value="CHU_C"/>
    <property type="match status" value="1"/>
</dbReference>
<sequence length="3455" mass="357760">MKKKSTLLLFIFLFTNALFSQNLIVNPGFELGGSGVGFVTNGAGYSLLTAPYSGTTTTGNFAFTTNPSLINTANFIPSSDHTSGAGRMLIIDGNTTAGNPRFWRAGNTGAGITTLTIGTTYRFSYWIKSVSSLVTGPASQADIGVQITGGTATLVSGTTLAPLPAMGWRHVVYSFTATATTATIELWNNNTSATGNDFAVDDFMLTDDLMVTYNVTDGLCATASDGSITVSGLGGTLPYTNYNITGPVTLNNATGVFAGVPPGIYSVSVTDSSLPTPTTVSMGNVVVGPSLAITPTSSAVCLGSPTTLTATGSSNPYTWTATPAATAGLTTPGVANPTVTPTAAVVHTYTASSTIGACTITKSINITVNPLPTVTMTVSGNSVICPGSTATLSFVGTPNSSVTITNNLGNTYAPFIPASGTLLWPTPALNATTTYTLVSIKNFATGCQSNYSGVTVTITVVPNGCATVGTIPGPTSLPLDLTLCTTGECRNIQANISDVPGTGSYAASQIPYCPYPFTDPSYNVVPITGGDDFWSDVINLPFNFCFYGNNYTSCNAGTNGLLTFVPKTPGSFCPWPSTSVPISGQNQSQSIFGVYQDTDMAIPPAAADRQVNWVLQGTYPCRKLIVNFYHLGQWNSTATNPGLQTSQIVLYEVSNIIEVFVQRRVAGSPWAGSGAIGLIGGTPGQWVAAPGRDTGNWSAASEAWRFTPTGPPVPVVINWLQGTTPIGTGANITVCPTATTTYTANAVYNVCGVPQTATTSVTLNVNPDLTNSPVDITQCPNTFDLTTNAGVILGSLNPVDYDISYHLSAADAATVSNPITNPTAFVSSGQTIYVAIYLNAYGCTVVKPFNLIVSCGAISPVPDLTLCESSLGSGTAVFNLTPQTAIALGSESPADYTITYYTSQAAANAGVPGTEISPINAFVGTNQTIYIRMQSNAVPTTYYTTDFDLIVSPMSNAGADGSIDICDGDTTPINLFTIITGEQTGGTWVRTTGTGGTFNAAAGTFTPTAGTSTSTFTYTITGVVPCANDSSIATVNIIPGPTAGTDGGIVICATSTTPIDLFSLITGEQAGGTWVRSTGTGGTFNAAAGTFTPSAGATSSTFTYTVPGIAPCGPDSSVATVTFGAQPDAGVDGGTVVCETSTTPIDLFSLITGEQTGGSWTRTTGTGGTFNAGAGTYTAAVGATSSTFTYTILGVAPCITDASIASVGIVVQPTAGVDGGTVVCETSTTAIDLFSLITGEAAGGTWVRTTGTGGTFSAAAGTYTPAVGATTSTFTYTVTGAAPCTTDSSVATITINAQPNAGTDGGTIVCETSTTAINLSSLITGEQVGGVWTQTSGTGGTFNAAAGTYTPAIGATTSTFTYTLTGTAPCIIDTSLATVTINTQPTAGVDGGTAVCENSTVAVDLFSLITGEAAGGTWVRTTGTGGTFNAAAGTYTPAVGATTSTFTYTVTGTAPCIADSSVATITINTQPTAGVDGGTIVCETSVTAINLFSLITGEVAGGVWTQTSGTGGTFNAAAGTFTPAVGATTSTFTYTVNGTAPCINDTSLATITINAQPTAGVDGGTAVCENSTVAVDLFSLITGEAAGGTWVRTTGTGGTFNAAAGTYTPVVGATSSTFTYTVTGTAPCTTDSSVATITINAQPTAGVDGGTIVCDTSVTAINLFSLITGEQAGGVWTQTSGTGGTFNAVAGTYTPAAGATTSTFTYTVNGTAPCINDTSLATVTINPQPNAGVDGGTVVCETSTTAVDLFSLISGEQTGGVWTQTSGTGGTFNGVAGTYTPAVGATTSTFTYTLIGTAPCINDSSLATITINPQPIAGTDGGTTICENNAALINLYTLITGEQAGGTWTRTTGTGGTFNAAAGTFVPALGVTTSTFTYTLTGTAPCINVSSIATVTINPLPTATIFGTTTVCLNDPSPQIIFTGANGTAPYTFTYSINTVVQPPVSTTSGNSVSVNVPTTPQGTYTYALVSVQDAAAPACSQAQTGSAVVTVNTAPIINTPTAYVVCDDSLDNTGFYCGFDLTTKNTEITSDPTVVITYHETQTDADIGGTTITTPTSYCNLNPFDQIIYVRASFAGAAACYSTTSFHLIVNPIPLPNPVITDYELCDYNNPGDGIEVFNLGTKTTEIANGQTGVTVTYYATLADAQTQTSPLPNLYPNTSNPQQIWINIRDNATGCNTTSSFNLIVNPLPAVTVAPDLNECSIGSSTTAEFDLTVNEGTVTNGVTGMIVTYYNTLAAAQNGSPTIIGSPSAYIGNDNETVYIRVENIATGCYATTTQLLRVTQGPTAITPLPLHYCDPNNDGFGVFDLSSTINEITGTPPGSPLPAGVSVTFHETLTDSQTGANPKPSPYYNITINTQTIYVRVFYTLTGCANYVNLQLIVDPTPVATEPDDYQLCDYTGAAGYETFDLTSTISDILGTINPLTHTVTFYTTQAAAELGTGNITNPTSYTNGTINTQTIYVRVETTATGCYDIVTLQLIVNPLPNATQPNYPQYSLCDYTGAVGFETFDLASQVSAILLGQTGMAVTFYPSLGEAQSNSNAITNLQYTNAVIYVQTLGIRITNTDTDCYVISTMDIRVEPLPTPIPPTAPYTVCDANQDGFANFDLTTLLPGLLNGMTTYTITFHETIDDANSGDNDIDTSVPYFSIDPFVQILYVRAEDNVTHCYSVLPIELNADPSPIAPVNLDPITVCDQDSSPQSASTTVDLTQTTAAVLAQQTGAAADYTVEYYTTQLLAEQGNSPIINDTSYIVSDGTTIWVRVEHKTTGCFNVGSFQIEIDTPLLLTTPAPLSVCDADDTPNNQFHVFDLTIKNTEINQGTGYTVTYYPSLTDAQDNTNVITTPTAYQNVPAHPAVQTLGVVVTTTAGCKSITTLDIRVLPIPTPNRNPTPLAPKCDDNNPGDMMEVFDLTVNEAYIANGDPNLTFHYFATRDNAVDNVSELIPATAALVGGNVWIRVENNRVDYQGENCYVIVEQALTVNPLPIVVQPLAPYRACDDNADGIAVFDLTNPDLAEAILGPTQLPADYAISYHPSQAAATAGTPTLPNSYTNVTPNAQDIYVRVVNNATSCVNTGVLPLVVEAYARAVGPQQFNECDNDGNPYDGVGLVDLTSYAADILDGQDAAIFIVSYYTSLANAVAGTNALTLAQAQAYQTDADTDTIWVKVENSSNLITPVCYAITTIDIKVERYPNPVINTANNVTTICVDFITNQVVRPLTLNSGVVNPNNYTYEWFEDASTTPIPGATGPTYTVDTPAVAGATREYTVRVTSASPLACQTTSASFPVVQSGQAVIAAGTVGYTVTGAFSSSQIITVTVEGYGAPDYQYSLDDGPRQDSNVFEGVSMGTHIIHVWDAKGDIAYSCEELIINEVYIIDYPHYFTPNGDGIHDTWNVVGLDESAKIFIFDRYGKLLKQISPTGQGWNGTYNGHLLPSDDYWFTVDFVEGGVIKQFKSHFAMKR</sequence>
<dbReference type="NCBIfam" id="TIGR04131">
    <property type="entry name" value="Bac_Flav_CTERM"/>
    <property type="match status" value="1"/>
</dbReference>
<dbReference type="KEGG" id="fsn:GS03_01988"/>
<feature type="signal peptide" evidence="1">
    <location>
        <begin position="1"/>
        <end position="20"/>
    </location>
</feature>
<evidence type="ECO:0000313" key="2">
    <source>
        <dbReference type="EMBL" id="QBZ98480.1"/>
    </source>
</evidence>
<evidence type="ECO:0000313" key="3">
    <source>
        <dbReference type="Proteomes" id="UP000296862"/>
    </source>
</evidence>
<evidence type="ECO:0000256" key="1">
    <source>
        <dbReference type="SAM" id="SignalP"/>
    </source>
</evidence>
<feature type="chain" id="PRO_5020412889" description="MAM domain-containing protein" evidence="1">
    <location>
        <begin position="21"/>
        <end position="3455"/>
    </location>
</feature>
<dbReference type="Proteomes" id="UP000296862">
    <property type="component" value="Chromosome"/>
</dbReference>
<dbReference type="OrthoDB" id="9765926at2"/>
<keyword evidence="3" id="KW-1185">Reference proteome</keyword>
<proteinExistence type="predicted"/>
<keyword evidence="1" id="KW-0732">Signal</keyword>
<accession>A0A4P7PVS0</accession>
<name>A0A4P7PVS0_9FLAO</name>
<organism evidence="2 3">
    <name type="scientific">Flavobacterium sangjuense</name>
    <dbReference type="NCBI Taxonomy" id="2518177"/>
    <lineage>
        <taxon>Bacteria</taxon>
        <taxon>Pseudomonadati</taxon>
        <taxon>Bacteroidota</taxon>
        <taxon>Flavobacteriia</taxon>
        <taxon>Flavobacteriales</taxon>
        <taxon>Flavobacteriaceae</taxon>
        <taxon>Flavobacterium</taxon>
    </lineage>
</organism>
<evidence type="ECO:0008006" key="4">
    <source>
        <dbReference type="Google" id="ProtNLM"/>
    </source>
</evidence>
<reference evidence="2 3" key="1">
    <citation type="submission" date="2019-04" db="EMBL/GenBank/DDBJ databases">
        <title>Flavobacterium sp. GS03.</title>
        <authorList>
            <person name="Kim H."/>
        </authorList>
    </citation>
    <scope>NUCLEOTIDE SEQUENCE [LARGE SCALE GENOMIC DNA]</scope>
    <source>
        <strain evidence="2 3">GS03</strain>
    </source>
</reference>
<gene>
    <name evidence="2" type="ORF">GS03_01988</name>
</gene>
<protein>
    <recommendedName>
        <fullName evidence="4">MAM domain-containing protein</fullName>
    </recommendedName>
</protein>
<dbReference type="RefSeq" id="WP_136152381.1">
    <property type="nucleotide sequence ID" value="NZ_CP038810.1"/>
</dbReference>
<dbReference type="EMBL" id="CP038810">
    <property type="protein sequence ID" value="QBZ98480.1"/>
    <property type="molecule type" value="Genomic_DNA"/>
</dbReference>